<feature type="compositionally biased region" description="Polar residues" evidence="3">
    <location>
        <begin position="383"/>
        <end position="393"/>
    </location>
</feature>
<dbReference type="InterPro" id="IPR016169">
    <property type="entry name" value="FAD-bd_PCMH_sub2"/>
</dbReference>
<evidence type="ECO:0000259" key="4">
    <source>
        <dbReference type="PROSITE" id="PS51387"/>
    </source>
</evidence>
<feature type="domain" description="FAD-binding PCMH-type" evidence="4">
    <location>
        <begin position="13"/>
        <end position="186"/>
    </location>
</feature>
<evidence type="ECO:0000256" key="1">
    <source>
        <dbReference type="ARBA" id="ARBA00022630"/>
    </source>
</evidence>
<comment type="caution">
    <text evidence="5">The sequence shown here is derived from an EMBL/GenBank/DDBJ whole genome shotgun (WGS) entry which is preliminary data.</text>
</comment>
<proteinExistence type="predicted"/>
<dbReference type="PANTHER" id="PTHR11748">
    <property type="entry name" value="D-LACTATE DEHYDROGENASE"/>
    <property type="match status" value="1"/>
</dbReference>
<evidence type="ECO:0000313" key="6">
    <source>
        <dbReference type="Proteomes" id="UP000482960"/>
    </source>
</evidence>
<dbReference type="InterPro" id="IPR016164">
    <property type="entry name" value="FAD-linked_Oxase-like_C"/>
</dbReference>
<keyword evidence="6" id="KW-1185">Reference proteome</keyword>
<dbReference type="InterPro" id="IPR016166">
    <property type="entry name" value="FAD-bd_PCMH"/>
</dbReference>
<dbReference type="EMBL" id="BLPG01000001">
    <property type="protein sequence ID" value="GFJ90222.1"/>
    <property type="molecule type" value="Genomic_DNA"/>
</dbReference>
<dbReference type="SUPFAM" id="SSF55103">
    <property type="entry name" value="FAD-linked oxidases, C-terminal domain"/>
    <property type="match status" value="1"/>
</dbReference>
<dbReference type="Proteomes" id="UP000482960">
    <property type="component" value="Unassembled WGS sequence"/>
</dbReference>
<evidence type="ECO:0000256" key="3">
    <source>
        <dbReference type="SAM" id="MobiDB-lite"/>
    </source>
</evidence>
<dbReference type="GO" id="GO:0003824">
    <property type="term" value="F:catalytic activity"/>
    <property type="evidence" value="ECO:0007669"/>
    <property type="project" value="InterPro"/>
</dbReference>
<dbReference type="PROSITE" id="PS51387">
    <property type="entry name" value="FAD_PCMH"/>
    <property type="match status" value="1"/>
</dbReference>
<evidence type="ECO:0000256" key="2">
    <source>
        <dbReference type="ARBA" id="ARBA00022827"/>
    </source>
</evidence>
<organism evidence="5 6">
    <name type="scientific">Phytohabitans rumicis</name>
    <dbReference type="NCBI Taxonomy" id="1076125"/>
    <lineage>
        <taxon>Bacteria</taxon>
        <taxon>Bacillati</taxon>
        <taxon>Actinomycetota</taxon>
        <taxon>Actinomycetes</taxon>
        <taxon>Micromonosporales</taxon>
        <taxon>Micromonosporaceae</taxon>
    </lineage>
</organism>
<evidence type="ECO:0000313" key="5">
    <source>
        <dbReference type="EMBL" id="GFJ90222.1"/>
    </source>
</evidence>
<dbReference type="Gene3D" id="3.30.465.10">
    <property type="match status" value="1"/>
</dbReference>
<reference evidence="5 6" key="2">
    <citation type="submission" date="2020-03" db="EMBL/GenBank/DDBJ databases">
        <authorList>
            <person name="Ichikawa N."/>
            <person name="Kimura A."/>
            <person name="Kitahashi Y."/>
            <person name="Uohara A."/>
        </authorList>
    </citation>
    <scope>NUCLEOTIDE SEQUENCE [LARGE SCALE GENOMIC DNA]</scope>
    <source>
        <strain evidence="5 6">NBRC 108638</strain>
    </source>
</reference>
<keyword evidence="2" id="KW-0274">FAD</keyword>
<name>A0A6V8KYN3_9ACTN</name>
<feature type="region of interest" description="Disordered" evidence="3">
    <location>
        <begin position="360"/>
        <end position="400"/>
    </location>
</feature>
<protein>
    <submittedName>
        <fullName evidence="5">FAD-linked oxidase</fullName>
    </submittedName>
</protein>
<gene>
    <name evidence="5" type="ORF">Prum_038640</name>
</gene>
<dbReference type="PANTHER" id="PTHR11748:SF103">
    <property type="entry name" value="GLYCOLATE OXIDASE SUBUNIT GLCE"/>
    <property type="match status" value="1"/>
</dbReference>
<dbReference type="SUPFAM" id="SSF56176">
    <property type="entry name" value="FAD-binding/transporter-associated domain-like"/>
    <property type="match status" value="1"/>
</dbReference>
<accession>A0A6V8KYN3</accession>
<dbReference type="GO" id="GO:0071949">
    <property type="term" value="F:FAD binding"/>
    <property type="evidence" value="ECO:0007669"/>
    <property type="project" value="InterPro"/>
</dbReference>
<reference evidence="5 6" key="1">
    <citation type="submission" date="2020-03" db="EMBL/GenBank/DDBJ databases">
        <title>Whole genome shotgun sequence of Phytohabitans rumicis NBRC 108638.</title>
        <authorList>
            <person name="Komaki H."/>
            <person name="Tamura T."/>
        </authorList>
    </citation>
    <scope>NUCLEOTIDE SEQUENCE [LARGE SCALE GENOMIC DNA]</scope>
    <source>
        <strain evidence="5 6">NBRC 108638</strain>
    </source>
</reference>
<keyword evidence="1" id="KW-0285">Flavoprotein</keyword>
<dbReference type="AlphaFoldDB" id="A0A6V8KYN3"/>
<dbReference type="Pfam" id="PF01565">
    <property type="entry name" value="FAD_binding_4"/>
    <property type="match status" value="1"/>
</dbReference>
<dbReference type="InterPro" id="IPR006094">
    <property type="entry name" value="Oxid_FAD_bind_N"/>
</dbReference>
<sequence length="415" mass="42725">MRFVRLAGATDTVAGVPASWVAAPATVDGVAATVRFAAEHDLAVVARGAGTKLDWGSRPTRADLVLDTARLAGVWHHPPGEFLAEIGAGTPLRAVQAVLSQSRRRLALDSPSAGATIGGLIAADESGPLAHRYGTAADQILGVSYVNGDGTLTHSGDTDQGVGRLLCGSFGALGVLVSATFRVHVEPAARAWVQRSVWTPLELYDLVREVQASSVQVAAVELDLPTTKPVLVPRQRAPRGPGTLAILLEGEPGAVAERSTRIVDLLGGDAEVRTEAPPWWGRYPFGAGDVALRITVPTADLHAAIYAVRDAAGVTVPVRGSAGAGVIHAALPGAPSPIGSPRSWRPSAAYCSGGPAPASSCPPRPRCGRPSTCGVQARAPTSYAGSRTASTRGTGWRPEDFSASKVEVALPCSTP</sequence>
<dbReference type="InterPro" id="IPR036318">
    <property type="entry name" value="FAD-bd_PCMH-like_sf"/>
</dbReference>